<dbReference type="PROSITE" id="PS51257">
    <property type="entry name" value="PROKAR_LIPOPROTEIN"/>
    <property type="match status" value="1"/>
</dbReference>
<dbReference type="AlphaFoldDB" id="A0A8J6N256"/>
<evidence type="ECO:0000313" key="1">
    <source>
        <dbReference type="EMBL" id="MBC8178471.1"/>
    </source>
</evidence>
<gene>
    <name evidence="1" type="ORF">H8E19_13785</name>
</gene>
<dbReference type="EMBL" id="JACNJD010000283">
    <property type="protein sequence ID" value="MBC8178471.1"/>
    <property type="molecule type" value="Genomic_DNA"/>
</dbReference>
<sequence>MKHIIILFSMVFIFAVFIFSGCKTLGLPTGKGYTRLCQNYVGHDVSRLVDSWGQPGRTFDAPDHKKVFVYVETRDEYTLNPLAHSALIEYPPRIDPRKGRTGETEGNVTGQSVSSMDYCITYFEVGENNMVIRALWKGDCKSLEKKEK</sequence>
<comment type="caution">
    <text evidence="1">The sequence shown here is derived from an EMBL/GenBank/DDBJ whole genome shotgun (WGS) entry which is preliminary data.</text>
</comment>
<evidence type="ECO:0008006" key="3">
    <source>
        <dbReference type="Google" id="ProtNLM"/>
    </source>
</evidence>
<proteinExistence type="predicted"/>
<evidence type="ECO:0000313" key="2">
    <source>
        <dbReference type="Proteomes" id="UP000650524"/>
    </source>
</evidence>
<protein>
    <recommendedName>
        <fullName evidence="3">Lipoprotein</fullName>
    </recommendedName>
</protein>
<accession>A0A8J6N256</accession>
<reference evidence="1 2" key="1">
    <citation type="submission" date="2020-08" db="EMBL/GenBank/DDBJ databases">
        <title>Bridging the membrane lipid divide: bacteria of the FCB group superphylum have the potential to synthesize archaeal ether lipids.</title>
        <authorList>
            <person name="Villanueva L."/>
            <person name="Von Meijenfeldt F.A.B."/>
            <person name="Westbye A.B."/>
            <person name="Yadav S."/>
            <person name="Hopmans E.C."/>
            <person name="Dutilh B.E."/>
            <person name="Sinninghe Damste J.S."/>
        </authorList>
    </citation>
    <scope>NUCLEOTIDE SEQUENCE [LARGE SCALE GENOMIC DNA]</scope>
    <source>
        <strain evidence="1">NIOZ-UU27</strain>
    </source>
</reference>
<name>A0A8J6N256_9DELT</name>
<dbReference type="Proteomes" id="UP000650524">
    <property type="component" value="Unassembled WGS sequence"/>
</dbReference>
<organism evidence="1 2">
    <name type="scientific">Candidatus Desulfacyla euxinica</name>
    <dbReference type="NCBI Taxonomy" id="2841693"/>
    <lineage>
        <taxon>Bacteria</taxon>
        <taxon>Deltaproteobacteria</taxon>
        <taxon>Candidatus Desulfacyla</taxon>
    </lineage>
</organism>